<dbReference type="SMART" id="SM00283">
    <property type="entry name" value="MA"/>
    <property type="match status" value="1"/>
</dbReference>
<gene>
    <name evidence="5" type="ORF">HHL25_17850</name>
</gene>
<dbReference type="GO" id="GO:0019825">
    <property type="term" value="F:oxygen binding"/>
    <property type="evidence" value="ECO:0007669"/>
    <property type="project" value="InterPro"/>
</dbReference>
<dbReference type="GO" id="GO:0004888">
    <property type="term" value="F:transmembrane signaling receptor activity"/>
    <property type="evidence" value="ECO:0007669"/>
    <property type="project" value="InterPro"/>
</dbReference>
<dbReference type="InterPro" id="IPR009050">
    <property type="entry name" value="Globin-like_sf"/>
</dbReference>
<name>A0A7Y0AYT8_9HYPH</name>
<dbReference type="PANTHER" id="PTHR43531">
    <property type="entry name" value="PROTEIN ICFG"/>
    <property type="match status" value="1"/>
</dbReference>
<evidence type="ECO:0000256" key="1">
    <source>
        <dbReference type="ARBA" id="ARBA00022500"/>
    </source>
</evidence>
<feature type="domain" description="Methyl-accepting transducer" evidence="4">
    <location>
        <begin position="226"/>
        <end position="455"/>
    </location>
</feature>
<dbReference type="InterPro" id="IPR039379">
    <property type="entry name" value="Protoglobin_sensor_dom"/>
</dbReference>
<evidence type="ECO:0000256" key="2">
    <source>
        <dbReference type="ARBA" id="ARBA00029447"/>
    </source>
</evidence>
<dbReference type="PANTHER" id="PTHR43531:SF11">
    <property type="entry name" value="METHYL-ACCEPTING CHEMOTAXIS PROTEIN 3"/>
    <property type="match status" value="1"/>
</dbReference>
<dbReference type="SUPFAM" id="SSF58104">
    <property type="entry name" value="Methyl-accepting chemotaxis protein (MCP) signaling domain"/>
    <property type="match status" value="1"/>
</dbReference>
<dbReference type="CDD" id="cd01068">
    <property type="entry name" value="globin_sensor"/>
    <property type="match status" value="1"/>
</dbReference>
<keyword evidence="1" id="KW-0145">Chemotaxis</keyword>
<protein>
    <submittedName>
        <fullName evidence="5">Globin-coupled sensor protein</fullName>
    </submittedName>
</protein>
<comment type="caution">
    <text evidence="5">The sequence shown here is derived from an EMBL/GenBank/DDBJ whole genome shotgun (WGS) entry which is preliminary data.</text>
</comment>
<dbReference type="InterPro" id="IPR004089">
    <property type="entry name" value="MCPsignal_dom"/>
</dbReference>
<accession>A0A7Y0AYT8</accession>
<dbReference type="GO" id="GO:0007165">
    <property type="term" value="P:signal transduction"/>
    <property type="evidence" value="ECO:0007669"/>
    <property type="project" value="UniProtKB-KW"/>
</dbReference>
<dbReference type="GO" id="GO:0006935">
    <property type="term" value="P:chemotaxis"/>
    <property type="evidence" value="ECO:0007669"/>
    <property type="project" value="UniProtKB-KW"/>
</dbReference>
<dbReference type="Pfam" id="PF00015">
    <property type="entry name" value="MCPsignal"/>
    <property type="match status" value="1"/>
</dbReference>
<dbReference type="SUPFAM" id="SSF46458">
    <property type="entry name" value="Globin-like"/>
    <property type="match status" value="1"/>
</dbReference>
<dbReference type="InterPro" id="IPR012292">
    <property type="entry name" value="Globin/Proto"/>
</dbReference>
<dbReference type="PROSITE" id="PS50111">
    <property type="entry name" value="CHEMOTAXIS_TRANSDUC_2"/>
    <property type="match status" value="1"/>
</dbReference>
<evidence type="ECO:0000313" key="5">
    <source>
        <dbReference type="EMBL" id="NML75999.1"/>
    </source>
</evidence>
<evidence type="ECO:0000313" key="6">
    <source>
        <dbReference type="Proteomes" id="UP000541470"/>
    </source>
</evidence>
<dbReference type="GO" id="GO:0020037">
    <property type="term" value="F:heme binding"/>
    <property type="evidence" value="ECO:0007669"/>
    <property type="project" value="InterPro"/>
</dbReference>
<dbReference type="AlphaFoldDB" id="A0A7Y0AYT8"/>
<keyword evidence="3" id="KW-0807">Transducer</keyword>
<keyword evidence="6" id="KW-1185">Reference proteome</keyword>
<proteinExistence type="inferred from homology"/>
<dbReference type="CDD" id="cd11386">
    <property type="entry name" value="MCP_signal"/>
    <property type="match status" value="1"/>
</dbReference>
<dbReference type="Gene3D" id="1.10.287.950">
    <property type="entry name" value="Methyl-accepting chemotaxis protein"/>
    <property type="match status" value="1"/>
</dbReference>
<evidence type="ECO:0000256" key="3">
    <source>
        <dbReference type="PROSITE-ProRule" id="PRU00284"/>
    </source>
</evidence>
<dbReference type="EMBL" id="JABBGK010000004">
    <property type="protein sequence ID" value="NML75999.1"/>
    <property type="molecule type" value="Genomic_DNA"/>
</dbReference>
<dbReference type="PRINTS" id="PR00260">
    <property type="entry name" value="CHEMTRNSDUCR"/>
</dbReference>
<comment type="similarity">
    <text evidence="2">Belongs to the methyl-accepting chemotaxis (MCP) protein family.</text>
</comment>
<dbReference type="InterPro" id="IPR044398">
    <property type="entry name" value="Globin-sensor_dom"/>
</dbReference>
<dbReference type="InterPro" id="IPR051310">
    <property type="entry name" value="MCP_chemotaxis"/>
</dbReference>
<sequence length="487" mass="52383">MQLDKSAMERIRQVGPLLNAKLPDVLGEFYGLLSEAPEVQRFFPTGEHVERAKNAQIRHWKNIAKGDFSDDYFEKVKAIGSVHARIGLEPRWYIGGYALILERLVEAVLEKVSTTGGIFGQRKSSNAETAKTISALVKAVILDMDLAISVYIEEAEAAKKKAEAEAIEAERGFVRRIFGEAIGAIAQKDLTHHIVEDIPVAYAPLRDDFNRSADFLAEALSVIADSVETMDGGANEISDAARDLSQRTEKQAAALDETVTALGEITANVSASTLRTEEVRRVSVEANRFAGQSTAVVTATAQAMERIEEHSSKIVDIIGVIDNIAFQTNLLALNAGVEAARAGDAGKGFAVVAQEVRELAQRSANAAREIKALIENATSEVGEGARLVKSTGEALSGIIGYIEQIDTHVDAIWSSARVQSSGLAEVSAALGAMDQATQQNVAMVEQSNVALSNLATEASKLRELIGRFILPRKASTAQSRSGWRRAG</sequence>
<dbReference type="Proteomes" id="UP000541470">
    <property type="component" value="Unassembled WGS sequence"/>
</dbReference>
<dbReference type="InterPro" id="IPR004090">
    <property type="entry name" value="Chemotax_Me-accpt_rcpt"/>
</dbReference>
<dbReference type="Gene3D" id="1.10.490.10">
    <property type="entry name" value="Globins"/>
    <property type="match status" value="1"/>
</dbReference>
<dbReference type="Pfam" id="PF11563">
    <property type="entry name" value="Protoglobin"/>
    <property type="match status" value="1"/>
</dbReference>
<organism evidence="5 6">
    <name type="scientific">Rhizobium terricola</name>
    <dbReference type="NCBI Taxonomy" id="2728849"/>
    <lineage>
        <taxon>Bacteria</taxon>
        <taxon>Pseudomonadati</taxon>
        <taxon>Pseudomonadota</taxon>
        <taxon>Alphaproteobacteria</taxon>
        <taxon>Hyphomicrobiales</taxon>
        <taxon>Rhizobiaceae</taxon>
        <taxon>Rhizobium/Agrobacterium group</taxon>
        <taxon>Rhizobium</taxon>
    </lineage>
</organism>
<reference evidence="5 6" key="1">
    <citation type="submission" date="2020-04" db="EMBL/GenBank/DDBJ databases">
        <title>Rhizobium sp. S-51 isolated from soil.</title>
        <authorList>
            <person name="Dahal R.H."/>
        </authorList>
    </citation>
    <scope>NUCLEOTIDE SEQUENCE [LARGE SCALE GENOMIC DNA]</scope>
    <source>
        <strain evidence="5 6">S-51</strain>
    </source>
</reference>
<dbReference type="GO" id="GO:0016020">
    <property type="term" value="C:membrane"/>
    <property type="evidence" value="ECO:0007669"/>
    <property type="project" value="InterPro"/>
</dbReference>
<evidence type="ECO:0000259" key="4">
    <source>
        <dbReference type="PROSITE" id="PS50111"/>
    </source>
</evidence>